<dbReference type="AlphaFoldDB" id="A0A6A5YUZ9"/>
<dbReference type="Proteomes" id="UP000799770">
    <property type="component" value="Unassembled WGS sequence"/>
</dbReference>
<dbReference type="PANTHER" id="PTHR40265">
    <property type="entry name" value="BLL2707 PROTEIN"/>
    <property type="match status" value="1"/>
</dbReference>
<gene>
    <name evidence="3" type="ORF">BDV96DRAFT_198712</name>
</gene>
<evidence type="ECO:0000259" key="2">
    <source>
        <dbReference type="Pfam" id="PF13468"/>
    </source>
</evidence>
<dbReference type="EMBL" id="ML977337">
    <property type="protein sequence ID" value="KAF2110713.1"/>
    <property type="molecule type" value="Genomic_DNA"/>
</dbReference>
<evidence type="ECO:0000313" key="4">
    <source>
        <dbReference type="Proteomes" id="UP000799770"/>
    </source>
</evidence>
<evidence type="ECO:0000256" key="1">
    <source>
        <dbReference type="SAM" id="MobiDB-lite"/>
    </source>
</evidence>
<feature type="compositionally biased region" description="Basic and acidic residues" evidence="1">
    <location>
        <begin position="104"/>
        <end position="118"/>
    </location>
</feature>
<sequence>MSPTPSLDHLILFLPAAPNNFPTIPSSITKSFTLTPGGTHADGLTSNTLILLADGCYIELISFITSSPEKIEKHWWGPDPKRVGWADWCLTTTDSADANYPRVQETHDKPREGGRQRPDGQSVKWAVTFPSGANGGQKARGSIPFFCHDVTPRDLRVPLNAEKTTHPSGVLGVRALSIIVKDEERLEELREIYNGITGTQGEKTASGWTFQLGRVVLGNGLNRGAIVNLRLANDDGEKAKVKERGLGFWYGDVVLGAKAGGGKEAGQRERVDGAEDNVGGLWIAYE</sequence>
<dbReference type="Gene3D" id="3.10.180.10">
    <property type="entry name" value="2,3-Dihydroxybiphenyl 1,2-Dioxygenase, domain 1"/>
    <property type="match status" value="1"/>
</dbReference>
<feature type="domain" description="Glyoxalase-like" evidence="2">
    <location>
        <begin position="7"/>
        <end position="188"/>
    </location>
</feature>
<dbReference type="OrthoDB" id="408973at2759"/>
<reference evidence="3" key="1">
    <citation type="journal article" date="2020" name="Stud. Mycol.">
        <title>101 Dothideomycetes genomes: a test case for predicting lifestyles and emergence of pathogens.</title>
        <authorList>
            <person name="Haridas S."/>
            <person name="Albert R."/>
            <person name="Binder M."/>
            <person name="Bloem J."/>
            <person name="Labutti K."/>
            <person name="Salamov A."/>
            <person name="Andreopoulos B."/>
            <person name="Baker S."/>
            <person name="Barry K."/>
            <person name="Bills G."/>
            <person name="Bluhm B."/>
            <person name="Cannon C."/>
            <person name="Castanera R."/>
            <person name="Culley D."/>
            <person name="Daum C."/>
            <person name="Ezra D."/>
            <person name="Gonzalez J."/>
            <person name="Henrissat B."/>
            <person name="Kuo A."/>
            <person name="Liang C."/>
            <person name="Lipzen A."/>
            <person name="Lutzoni F."/>
            <person name="Magnuson J."/>
            <person name="Mondo S."/>
            <person name="Nolan M."/>
            <person name="Ohm R."/>
            <person name="Pangilinan J."/>
            <person name="Park H.-J."/>
            <person name="Ramirez L."/>
            <person name="Alfaro M."/>
            <person name="Sun H."/>
            <person name="Tritt A."/>
            <person name="Yoshinaga Y."/>
            <person name="Zwiers L.-H."/>
            <person name="Turgeon B."/>
            <person name="Goodwin S."/>
            <person name="Spatafora J."/>
            <person name="Crous P."/>
            <person name="Grigoriev I."/>
        </authorList>
    </citation>
    <scope>NUCLEOTIDE SEQUENCE</scope>
    <source>
        <strain evidence="3">CBS 627.86</strain>
    </source>
</reference>
<keyword evidence="4" id="KW-1185">Reference proteome</keyword>
<feature type="region of interest" description="Disordered" evidence="1">
    <location>
        <begin position="99"/>
        <end position="122"/>
    </location>
</feature>
<name>A0A6A5YUZ9_9PLEO</name>
<organism evidence="3 4">
    <name type="scientific">Lophiotrema nucula</name>
    <dbReference type="NCBI Taxonomy" id="690887"/>
    <lineage>
        <taxon>Eukaryota</taxon>
        <taxon>Fungi</taxon>
        <taxon>Dikarya</taxon>
        <taxon>Ascomycota</taxon>
        <taxon>Pezizomycotina</taxon>
        <taxon>Dothideomycetes</taxon>
        <taxon>Pleosporomycetidae</taxon>
        <taxon>Pleosporales</taxon>
        <taxon>Lophiotremataceae</taxon>
        <taxon>Lophiotrema</taxon>
    </lineage>
</organism>
<dbReference type="Pfam" id="PF13468">
    <property type="entry name" value="Glyoxalase_3"/>
    <property type="match status" value="1"/>
</dbReference>
<proteinExistence type="predicted"/>
<dbReference type="InterPro" id="IPR025870">
    <property type="entry name" value="Glyoxalase-like_dom"/>
</dbReference>
<dbReference type="InterPro" id="IPR029068">
    <property type="entry name" value="Glyas_Bleomycin-R_OHBP_Dase"/>
</dbReference>
<accession>A0A6A5YUZ9</accession>
<evidence type="ECO:0000313" key="3">
    <source>
        <dbReference type="EMBL" id="KAF2110713.1"/>
    </source>
</evidence>
<dbReference type="PANTHER" id="PTHR40265:SF1">
    <property type="entry name" value="GLYOXALASE-LIKE DOMAIN-CONTAINING PROTEIN"/>
    <property type="match status" value="1"/>
</dbReference>
<protein>
    <submittedName>
        <fullName evidence="3">Glyoxalase-like domain-containing protein</fullName>
    </submittedName>
</protein>